<proteinExistence type="predicted"/>
<dbReference type="Proteomes" id="UP000663722">
    <property type="component" value="Chromosome"/>
</dbReference>
<gene>
    <name evidence="1" type="ORF">dnm_095360</name>
</gene>
<evidence type="ECO:0000313" key="2">
    <source>
        <dbReference type="Proteomes" id="UP000663722"/>
    </source>
</evidence>
<keyword evidence="2" id="KW-1185">Reference proteome</keyword>
<evidence type="ECO:0000313" key="1">
    <source>
        <dbReference type="EMBL" id="QTA93435.1"/>
    </source>
</evidence>
<reference evidence="1" key="1">
    <citation type="journal article" date="2021" name="Microb. Physiol.">
        <title>Proteogenomic Insights into the Physiology of Marine, Sulfate-Reducing, Filamentous Desulfonema limicola and Desulfonema magnum.</title>
        <authorList>
            <person name="Schnaars V."/>
            <person name="Wohlbrand L."/>
            <person name="Scheve S."/>
            <person name="Hinrichs C."/>
            <person name="Reinhardt R."/>
            <person name="Rabus R."/>
        </authorList>
    </citation>
    <scope>NUCLEOTIDE SEQUENCE</scope>
    <source>
        <strain evidence="1">4be13</strain>
    </source>
</reference>
<dbReference type="AlphaFoldDB" id="A0A975GTS9"/>
<accession>A0A975GTS9</accession>
<dbReference type="EMBL" id="CP061800">
    <property type="protein sequence ID" value="QTA93435.1"/>
    <property type="molecule type" value="Genomic_DNA"/>
</dbReference>
<name>A0A975GTS9_9BACT</name>
<sequence length="40" mass="4670">MAVYKIELIKTGSPPFDRLRERTGLPKIRYNQHKINKSGI</sequence>
<organism evidence="1 2">
    <name type="scientific">Desulfonema magnum</name>
    <dbReference type="NCBI Taxonomy" id="45655"/>
    <lineage>
        <taxon>Bacteria</taxon>
        <taxon>Pseudomonadati</taxon>
        <taxon>Thermodesulfobacteriota</taxon>
        <taxon>Desulfobacteria</taxon>
        <taxon>Desulfobacterales</taxon>
        <taxon>Desulfococcaceae</taxon>
        <taxon>Desulfonema</taxon>
    </lineage>
</organism>
<protein>
    <submittedName>
        <fullName evidence="1">Uncharacterized protein</fullName>
    </submittedName>
</protein>
<dbReference type="KEGG" id="dmm:dnm_095360"/>